<dbReference type="OrthoDB" id="9784230at2"/>
<dbReference type="Gene3D" id="3.40.50.2300">
    <property type="match status" value="2"/>
</dbReference>
<keyword evidence="5" id="KW-0472">Membrane</keyword>
<dbReference type="InterPro" id="IPR003760">
    <property type="entry name" value="PnrA-like"/>
</dbReference>
<keyword evidence="6" id="KW-0449">Lipoprotein</keyword>
<feature type="chain" id="PRO_5011472236" evidence="8">
    <location>
        <begin position="27"/>
        <end position="378"/>
    </location>
</feature>
<dbReference type="InterPro" id="IPR028082">
    <property type="entry name" value="Peripla_BP_I"/>
</dbReference>
<dbReference type="EMBL" id="FNCK01000007">
    <property type="protein sequence ID" value="SDG37725.1"/>
    <property type="molecule type" value="Genomic_DNA"/>
</dbReference>
<dbReference type="InterPro" id="IPR050957">
    <property type="entry name" value="BMP_lipoprotein"/>
</dbReference>
<evidence type="ECO:0000256" key="2">
    <source>
        <dbReference type="ARBA" id="ARBA00008610"/>
    </source>
</evidence>
<dbReference type="PANTHER" id="PTHR34296:SF2">
    <property type="entry name" value="ABC TRANSPORTER GUANOSINE-BINDING PROTEIN NUPN"/>
    <property type="match status" value="1"/>
</dbReference>
<sequence length="378" mass="39784">MKKLLTLSAAALAIGAATLPATSVVAQETISPVIITDVGGIDDKSFNQSAWEGLQAYGSENGLEEGPGGYFYLESKSDSDYVTNINTAIQGGSNLIFGIGYKLQPAIDEAAGQNPDGHFVIVDSVVEKENVASITFKDNEAAFLAGVAAAMTTKTDHIGFIGGVESEVIDRFEAGFVAGAKTVNPDIEISIEYAGHFADAPKGKQLAASIYSSGADIIYHAAGGTGQGVFSEAKDRVSNDPSQELYVIGVDLDQDAEGLIEVDGEERHLTLASTLKQVGESVKSFAEKTQANGFEGGVQTLGLADGGVDLTTEYLTDEVKKAIEDYKQQIIDGDIVVPEKPGEEVKTSKEDSDSEEAKDESTDGESEEAEETETTEAE</sequence>
<dbReference type="Proteomes" id="UP000199708">
    <property type="component" value="Unassembled WGS sequence"/>
</dbReference>
<gene>
    <name evidence="10" type="ORF">SAMN05421791_1073</name>
</gene>
<evidence type="ECO:0000256" key="1">
    <source>
        <dbReference type="ARBA" id="ARBA00004193"/>
    </source>
</evidence>
<comment type="similarity">
    <text evidence="2">Belongs to the BMP lipoprotein family.</text>
</comment>
<reference evidence="10 11" key="1">
    <citation type="submission" date="2016-10" db="EMBL/GenBank/DDBJ databases">
        <authorList>
            <person name="de Groot N.N."/>
        </authorList>
    </citation>
    <scope>NUCLEOTIDE SEQUENCE [LARGE SCALE GENOMIC DNA]</scope>
    <source>
        <strain evidence="10 11">ATCC BAA-466</strain>
    </source>
</reference>
<feature type="signal peptide" evidence="8">
    <location>
        <begin position="1"/>
        <end position="26"/>
    </location>
</feature>
<dbReference type="PANTHER" id="PTHR34296">
    <property type="entry name" value="TRANSCRIPTIONAL ACTIVATOR PROTEIN MED"/>
    <property type="match status" value="1"/>
</dbReference>
<evidence type="ECO:0000256" key="7">
    <source>
        <dbReference type="SAM" id="MobiDB-lite"/>
    </source>
</evidence>
<dbReference type="STRING" id="120956.SAMN05421791_1073"/>
<dbReference type="AlphaFoldDB" id="A0A1G7TR06"/>
<evidence type="ECO:0000313" key="10">
    <source>
        <dbReference type="EMBL" id="SDG37725.1"/>
    </source>
</evidence>
<proteinExistence type="inferred from homology"/>
<evidence type="ECO:0000256" key="3">
    <source>
        <dbReference type="ARBA" id="ARBA00022475"/>
    </source>
</evidence>
<keyword evidence="11" id="KW-1185">Reference proteome</keyword>
<evidence type="ECO:0000256" key="5">
    <source>
        <dbReference type="ARBA" id="ARBA00023136"/>
    </source>
</evidence>
<organism evidence="10 11">
    <name type="scientific">Facklamia miroungae</name>
    <dbReference type="NCBI Taxonomy" id="120956"/>
    <lineage>
        <taxon>Bacteria</taxon>
        <taxon>Bacillati</taxon>
        <taxon>Bacillota</taxon>
        <taxon>Bacilli</taxon>
        <taxon>Lactobacillales</taxon>
        <taxon>Aerococcaceae</taxon>
        <taxon>Facklamia</taxon>
    </lineage>
</organism>
<dbReference type="RefSeq" id="WP_090290094.1">
    <property type="nucleotide sequence ID" value="NZ_FNCK01000007.1"/>
</dbReference>
<evidence type="ECO:0000256" key="8">
    <source>
        <dbReference type="SAM" id="SignalP"/>
    </source>
</evidence>
<evidence type="ECO:0000313" key="11">
    <source>
        <dbReference type="Proteomes" id="UP000199708"/>
    </source>
</evidence>
<feature type="compositionally biased region" description="Acidic residues" evidence="7">
    <location>
        <begin position="352"/>
        <end position="378"/>
    </location>
</feature>
<dbReference type="GO" id="GO:0005886">
    <property type="term" value="C:plasma membrane"/>
    <property type="evidence" value="ECO:0007669"/>
    <property type="project" value="UniProtKB-SubCell"/>
</dbReference>
<comment type="subcellular location">
    <subcellularLocation>
        <location evidence="1">Cell membrane</location>
        <topology evidence="1">Lipid-anchor</topology>
    </subcellularLocation>
</comment>
<protein>
    <submittedName>
        <fullName evidence="10">Basic membrane protein A</fullName>
    </submittedName>
</protein>
<dbReference type="CDD" id="cd06354">
    <property type="entry name" value="PBP1_PrnA-like"/>
    <property type="match status" value="1"/>
</dbReference>
<feature type="domain" description="ABC transporter substrate-binding protein PnrA-like" evidence="9">
    <location>
        <begin position="33"/>
        <end position="339"/>
    </location>
</feature>
<evidence type="ECO:0000256" key="4">
    <source>
        <dbReference type="ARBA" id="ARBA00022729"/>
    </source>
</evidence>
<feature type="compositionally biased region" description="Basic and acidic residues" evidence="7">
    <location>
        <begin position="340"/>
        <end position="351"/>
    </location>
</feature>
<evidence type="ECO:0000256" key="6">
    <source>
        <dbReference type="ARBA" id="ARBA00023288"/>
    </source>
</evidence>
<accession>A0A1G7TR06</accession>
<keyword evidence="3" id="KW-1003">Cell membrane</keyword>
<dbReference type="SUPFAM" id="SSF53822">
    <property type="entry name" value="Periplasmic binding protein-like I"/>
    <property type="match status" value="1"/>
</dbReference>
<name>A0A1G7TR06_9LACT</name>
<dbReference type="Pfam" id="PF02608">
    <property type="entry name" value="Bmp"/>
    <property type="match status" value="1"/>
</dbReference>
<feature type="region of interest" description="Disordered" evidence="7">
    <location>
        <begin position="332"/>
        <end position="378"/>
    </location>
</feature>
<keyword evidence="4 8" id="KW-0732">Signal</keyword>
<evidence type="ECO:0000259" key="9">
    <source>
        <dbReference type="Pfam" id="PF02608"/>
    </source>
</evidence>